<protein>
    <submittedName>
        <fullName evidence="1">Phage gp6-like head-tail connector protein</fullName>
    </submittedName>
</protein>
<dbReference type="InterPro" id="IPR006450">
    <property type="entry name" value="Phage_HK97_gp6-like"/>
</dbReference>
<dbReference type="AlphaFoldDB" id="A0AAJ1AAR5"/>
<dbReference type="InterPro" id="IPR021146">
    <property type="entry name" value="Phage_gp6-like_head-tail"/>
</dbReference>
<dbReference type="Pfam" id="PF05135">
    <property type="entry name" value="Phage_connect_1"/>
    <property type="match status" value="1"/>
</dbReference>
<gene>
    <name evidence="1" type="ORF">HFO42_20230</name>
</gene>
<accession>A0AAJ1AAR5</accession>
<organism evidence="1 2">
    <name type="scientific">Rhizobium leguminosarum</name>
    <dbReference type="NCBI Taxonomy" id="384"/>
    <lineage>
        <taxon>Bacteria</taxon>
        <taxon>Pseudomonadati</taxon>
        <taxon>Pseudomonadota</taxon>
        <taxon>Alphaproteobacteria</taxon>
        <taxon>Hyphomicrobiales</taxon>
        <taxon>Rhizobiaceae</taxon>
        <taxon>Rhizobium/Agrobacterium group</taxon>
        <taxon>Rhizobium</taxon>
    </lineage>
</organism>
<reference evidence="1" key="1">
    <citation type="submission" date="2020-04" db="EMBL/GenBank/DDBJ databases">
        <title>Global-level population genomics supports evidence of horizontal gene transfer on evolution of Rhizobia in Lentils.</title>
        <authorList>
            <person name="Gai Y."/>
            <person name="Cook D."/>
            <person name="Riely B."/>
        </authorList>
    </citation>
    <scope>NUCLEOTIDE SEQUENCE</scope>
    <source>
        <strain evidence="1">Derici101B</strain>
    </source>
</reference>
<name>A0AAJ1AAR5_RHILE</name>
<dbReference type="NCBIfam" id="TIGR01560">
    <property type="entry name" value="put_DNA_pack"/>
    <property type="match status" value="1"/>
</dbReference>
<proteinExistence type="predicted"/>
<dbReference type="Proteomes" id="UP000825699">
    <property type="component" value="Unassembled WGS sequence"/>
</dbReference>
<dbReference type="EMBL" id="JAAXEP010000010">
    <property type="protein sequence ID" value="MBY5630419.1"/>
    <property type="molecule type" value="Genomic_DNA"/>
</dbReference>
<evidence type="ECO:0000313" key="1">
    <source>
        <dbReference type="EMBL" id="MBY5630419.1"/>
    </source>
</evidence>
<comment type="caution">
    <text evidence="1">The sequence shown here is derived from an EMBL/GenBank/DDBJ whole genome shotgun (WGS) entry which is preliminary data.</text>
</comment>
<dbReference type="Gene3D" id="1.10.3230.30">
    <property type="entry name" value="Phage gp6-like head-tail connector protein"/>
    <property type="match status" value="1"/>
</dbReference>
<dbReference type="RefSeq" id="WP_222419798.1">
    <property type="nucleotide sequence ID" value="NZ_JAAXEP010000010.1"/>
</dbReference>
<dbReference type="CDD" id="cd08054">
    <property type="entry name" value="gp6"/>
    <property type="match status" value="1"/>
</dbReference>
<evidence type="ECO:0000313" key="2">
    <source>
        <dbReference type="Proteomes" id="UP000825699"/>
    </source>
</evidence>
<sequence length="96" mass="10868">MAIIDLVAAKAHMNITFSDDDNLIQGKIEAAQAHLESLLGYEIETEFPTVPDDLKQAVLGLVGHWYENREATGENLFEAPFSVWDVVRERRSYAFE</sequence>